<organism evidence="1 2">
    <name type="scientific">Riccia sorocarpa</name>
    <dbReference type="NCBI Taxonomy" id="122646"/>
    <lineage>
        <taxon>Eukaryota</taxon>
        <taxon>Viridiplantae</taxon>
        <taxon>Streptophyta</taxon>
        <taxon>Embryophyta</taxon>
        <taxon>Marchantiophyta</taxon>
        <taxon>Marchantiopsida</taxon>
        <taxon>Marchantiidae</taxon>
        <taxon>Marchantiales</taxon>
        <taxon>Ricciaceae</taxon>
        <taxon>Riccia</taxon>
    </lineage>
</organism>
<keyword evidence="2" id="KW-1185">Reference proteome</keyword>
<name>A0ABD3H8L2_9MARC</name>
<protein>
    <recommendedName>
        <fullName evidence="3">Endonuclease/exonuclease/phosphatase domain-containing protein</fullName>
    </recommendedName>
</protein>
<evidence type="ECO:0000313" key="2">
    <source>
        <dbReference type="Proteomes" id="UP001633002"/>
    </source>
</evidence>
<dbReference type="Gene3D" id="3.60.10.10">
    <property type="entry name" value="Endonuclease/exonuclease/phosphatase"/>
    <property type="match status" value="1"/>
</dbReference>
<reference evidence="1 2" key="1">
    <citation type="submission" date="2024-09" db="EMBL/GenBank/DDBJ databases">
        <title>Chromosome-scale assembly of Riccia sorocarpa.</title>
        <authorList>
            <person name="Paukszto L."/>
        </authorList>
    </citation>
    <scope>NUCLEOTIDE SEQUENCE [LARGE SCALE GENOMIC DNA]</scope>
    <source>
        <strain evidence="1">LP-2024</strain>
        <tissue evidence="1">Aerial parts of the thallus</tissue>
    </source>
</reference>
<dbReference type="EMBL" id="JBJQOH010000005">
    <property type="protein sequence ID" value="KAL3686469.1"/>
    <property type="molecule type" value="Genomic_DNA"/>
</dbReference>
<dbReference type="SUPFAM" id="SSF56219">
    <property type="entry name" value="DNase I-like"/>
    <property type="match status" value="1"/>
</dbReference>
<comment type="caution">
    <text evidence="1">The sequence shown here is derived from an EMBL/GenBank/DDBJ whole genome shotgun (WGS) entry which is preliminary data.</text>
</comment>
<evidence type="ECO:0000313" key="1">
    <source>
        <dbReference type="EMBL" id="KAL3686469.1"/>
    </source>
</evidence>
<evidence type="ECO:0008006" key="3">
    <source>
        <dbReference type="Google" id="ProtNLM"/>
    </source>
</evidence>
<dbReference type="AlphaFoldDB" id="A0ABD3H8L2"/>
<proteinExistence type="predicted"/>
<accession>A0ABD3H8L2</accession>
<gene>
    <name evidence="1" type="ORF">R1sor_009043</name>
</gene>
<dbReference type="Proteomes" id="UP001633002">
    <property type="component" value="Unassembled WGS sequence"/>
</dbReference>
<dbReference type="InterPro" id="IPR036691">
    <property type="entry name" value="Endo/exonu/phosph_ase_sf"/>
</dbReference>
<sequence>MMDFVQAVERECSEEMDGIEGRVKEVAEVRRFGRGPKKKSNSREVKCAGSGEHGIIGATTSNPALRIRHGSVEKRKVLGGISLNGSKSQTRSEESMGEFDTLKRERFRLENGLSQNVAGRGTIVFDKPRGQKRGTALLLHESMTVVDSGTGGSVRIAWARMKWGEETVGVMSIYAPNKRRKRVEFWRQIKEIMGTEKWCVLGDFNNVEVAEDLKGKSAVIKGREERTWRQMAVETGLIDAFFYTASLEGPKYTRMAKRRNRLDLSRLDRVYFSLGATWIDHIRSLKHCGASVLSVICR</sequence>